<dbReference type="NCBIfam" id="TIGR01230">
    <property type="entry name" value="agmatinase"/>
    <property type="match status" value="1"/>
</dbReference>
<dbReference type="GO" id="GO:0008783">
    <property type="term" value="F:agmatinase activity"/>
    <property type="evidence" value="ECO:0007669"/>
    <property type="project" value="TreeGrafter"/>
</dbReference>
<dbReference type="PANTHER" id="PTHR11358">
    <property type="entry name" value="ARGINASE/AGMATINASE"/>
    <property type="match status" value="1"/>
</dbReference>
<dbReference type="PANTHER" id="PTHR11358:SF26">
    <property type="entry name" value="GUANIDINO ACID HYDROLASE, MITOCHONDRIAL"/>
    <property type="match status" value="1"/>
</dbReference>
<evidence type="ECO:0000256" key="1">
    <source>
        <dbReference type="ARBA" id="ARBA00009227"/>
    </source>
</evidence>
<dbReference type="STRING" id="370622.LA66_11715"/>
<accession>A0A0B1Q443</accession>
<dbReference type="InterPro" id="IPR006035">
    <property type="entry name" value="Ureohydrolase"/>
</dbReference>
<evidence type="ECO:0000256" key="2">
    <source>
        <dbReference type="ARBA" id="ARBA00022723"/>
    </source>
</evidence>
<dbReference type="PIRSF" id="PIRSF036979">
    <property type="entry name" value="Arginase"/>
    <property type="match status" value="1"/>
</dbReference>
<dbReference type="EMBL" id="JRFJ01000003">
    <property type="protein sequence ID" value="KHJ54136.1"/>
    <property type="molecule type" value="Genomic_DNA"/>
</dbReference>
<dbReference type="Proteomes" id="UP000030826">
    <property type="component" value="Unassembled WGS sequence"/>
</dbReference>
<reference evidence="4 5" key="1">
    <citation type="submission" date="2014-09" db="EMBL/GenBank/DDBJ databases">
        <title>Isolation and characterization of Aurantimonas altamirensis ON-56566 from clinical sample following a dog bite.</title>
        <authorList>
            <person name="Eshaghi A."/>
            <person name="Li A."/>
            <person name="Shahinas D."/>
            <person name="Bahn P."/>
            <person name="Kus J.V."/>
            <person name="Patel S.N."/>
        </authorList>
    </citation>
    <scope>NUCLEOTIDE SEQUENCE [LARGE SCALE GENOMIC DNA]</scope>
    <source>
        <strain evidence="4 5">ON-56566</strain>
    </source>
</reference>
<keyword evidence="2" id="KW-0479">Metal-binding</keyword>
<dbReference type="AlphaFoldDB" id="A0A0B1Q443"/>
<protein>
    <submittedName>
        <fullName evidence="4">Arginase</fullName>
    </submittedName>
</protein>
<evidence type="ECO:0000313" key="5">
    <source>
        <dbReference type="Proteomes" id="UP000030826"/>
    </source>
</evidence>
<dbReference type="InterPro" id="IPR005925">
    <property type="entry name" value="Agmatinase-rel"/>
</dbReference>
<sequence length="297" mass="31498">MDLPFTTDAAGAKVAILGCPFDCGIHPFRVGSRQGPSSIRQQSGLIRRYHPELADFDVPASLSAVDCGDVALTPARMEESFDAIEQAAYAIVETGAVCVGLGGDGSVSLPLLRAASRAYPGLAVIHVDSHTDAYPPNQTYPFDASTQFTHAALEQRVGPGSSYHLGLRGTTMVQGVHRYGRDLGYNLITLAEFLQRGQADVVDHIRAGLGDRPVYLSWDMDVFDPSCAPGVCTPVWGGLSAREGLSLIRAFTGLNIVGCDINTVSPPQDVNGMTAFLAAQMAYEMMLLVGARAAPAQ</sequence>
<dbReference type="GO" id="GO:0046872">
    <property type="term" value="F:metal ion binding"/>
    <property type="evidence" value="ECO:0007669"/>
    <property type="project" value="UniProtKB-KW"/>
</dbReference>
<dbReference type="SUPFAM" id="SSF52768">
    <property type="entry name" value="Arginase/deacetylase"/>
    <property type="match status" value="1"/>
</dbReference>
<organism evidence="4 5">
    <name type="scientific">Aureimonas altamirensis</name>
    <dbReference type="NCBI Taxonomy" id="370622"/>
    <lineage>
        <taxon>Bacteria</taxon>
        <taxon>Pseudomonadati</taxon>
        <taxon>Pseudomonadota</taxon>
        <taxon>Alphaproteobacteria</taxon>
        <taxon>Hyphomicrobiales</taxon>
        <taxon>Aurantimonadaceae</taxon>
        <taxon>Aureimonas</taxon>
    </lineage>
</organism>
<dbReference type="PROSITE" id="PS51409">
    <property type="entry name" value="ARGINASE_2"/>
    <property type="match status" value="1"/>
</dbReference>
<dbReference type="Pfam" id="PF00491">
    <property type="entry name" value="Arginase"/>
    <property type="match status" value="1"/>
</dbReference>
<dbReference type="GO" id="GO:0033389">
    <property type="term" value="P:putrescine biosynthetic process from arginine, via agmatine"/>
    <property type="evidence" value="ECO:0007669"/>
    <property type="project" value="TreeGrafter"/>
</dbReference>
<keyword evidence="3" id="KW-0378">Hydrolase</keyword>
<gene>
    <name evidence="4" type="ORF">LA66_11715</name>
</gene>
<comment type="caution">
    <text evidence="4">The sequence shown here is derived from an EMBL/GenBank/DDBJ whole genome shotgun (WGS) entry which is preliminary data.</text>
</comment>
<dbReference type="Gene3D" id="3.40.800.10">
    <property type="entry name" value="Ureohydrolase domain"/>
    <property type="match status" value="1"/>
</dbReference>
<dbReference type="PRINTS" id="PR00116">
    <property type="entry name" value="ARGINASE"/>
</dbReference>
<evidence type="ECO:0000313" key="4">
    <source>
        <dbReference type="EMBL" id="KHJ54136.1"/>
    </source>
</evidence>
<dbReference type="InterPro" id="IPR023696">
    <property type="entry name" value="Ureohydrolase_dom_sf"/>
</dbReference>
<proteinExistence type="inferred from homology"/>
<comment type="similarity">
    <text evidence="1">Belongs to the arginase family. Agmatinase subfamily.</text>
</comment>
<evidence type="ECO:0000256" key="3">
    <source>
        <dbReference type="ARBA" id="ARBA00022801"/>
    </source>
</evidence>
<name>A0A0B1Q443_9HYPH</name>